<dbReference type="Pfam" id="PF00465">
    <property type="entry name" value="Fe-ADH"/>
    <property type="match status" value="1"/>
</dbReference>
<dbReference type="InterPro" id="IPR034786">
    <property type="entry name" value="MAR"/>
</dbReference>
<dbReference type="CDD" id="cd08177">
    <property type="entry name" value="MAR"/>
    <property type="match status" value="1"/>
</dbReference>
<dbReference type="GO" id="GO:0018506">
    <property type="term" value="F:maleylacetate reductase activity"/>
    <property type="evidence" value="ECO:0007669"/>
    <property type="project" value="InterPro"/>
</dbReference>
<dbReference type="InterPro" id="IPR039697">
    <property type="entry name" value="Alcohol_dehydrogenase_Fe"/>
</dbReference>
<dbReference type="EMBL" id="VCHX02000027">
    <property type="protein sequence ID" value="TPQ23965.1"/>
    <property type="molecule type" value="Genomic_DNA"/>
</dbReference>
<dbReference type="Proteomes" id="UP000317378">
    <property type="component" value="Unassembled WGS sequence"/>
</dbReference>
<protein>
    <submittedName>
        <fullName evidence="7">Maleylacetate reductase</fullName>
    </submittedName>
</protein>
<dbReference type="PANTHER" id="PTHR11496:SF102">
    <property type="entry name" value="ALCOHOL DEHYDROGENASE 4"/>
    <property type="match status" value="1"/>
</dbReference>
<name>A0A505DS42_9ACTN</name>
<reference evidence="7 8" key="1">
    <citation type="submission" date="2019-06" db="EMBL/GenBank/DDBJ databases">
        <title>Streptomyces sporangiiformans sp. nov., a novel actinomycete isolated from soil in Mount Song.</title>
        <authorList>
            <person name="Han L."/>
        </authorList>
    </citation>
    <scope>NUCLEOTIDE SEQUENCE [LARGE SCALE GENOMIC DNA]</scope>
    <source>
        <strain evidence="7 8">NEAU-SSA 1</strain>
    </source>
</reference>
<dbReference type="GO" id="GO:0046872">
    <property type="term" value="F:metal ion binding"/>
    <property type="evidence" value="ECO:0007669"/>
    <property type="project" value="InterPro"/>
</dbReference>
<evidence type="ECO:0000256" key="3">
    <source>
        <dbReference type="ARBA" id="ARBA00023027"/>
    </source>
</evidence>
<dbReference type="SUPFAM" id="SSF56796">
    <property type="entry name" value="Dehydroquinate synthase-like"/>
    <property type="match status" value="1"/>
</dbReference>
<accession>A0A505DS42</accession>
<dbReference type="Gene3D" id="3.40.50.1970">
    <property type="match status" value="1"/>
</dbReference>
<dbReference type="Pfam" id="PF25137">
    <property type="entry name" value="ADH_Fe_C"/>
    <property type="match status" value="1"/>
</dbReference>
<dbReference type="Gene3D" id="1.20.1090.10">
    <property type="entry name" value="Dehydroquinate synthase-like - alpha domain"/>
    <property type="match status" value="1"/>
</dbReference>
<evidence type="ECO:0000256" key="4">
    <source>
        <dbReference type="SAM" id="MobiDB-lite"/>
    </source>
</evidence>
<evidence type="ECO:0000313" key="7">
    <source>
        <dbReference type="EMBL" id="TPQ23965.1"/>
    </source>
</evidence>
<gene>
    <name evidence="7" type="ORF">FGD71_001325</name>
</gene>
<dbReference type="InterPro" id="IPR001670">
    <property type="entry name" value="ADH_Fe/GldA"/>
</dbReference>
<keyword evidence="8" id="KW-1185">Reference proteome</keyword>
<feature type="domain" description="Fe-containing alcohol dehydrogenase-like C-terminal" evidence="6">
    <location>
        <begin position="167"/>
        <end position="349"/>
    </location>
</feature>
<organism evidence="7 8">
    <name type="scientific">Streptomyces sporangiiformans</name>
    <dbReference type="NCBI Taxonomy" id="2315329"/>
    <lineage>
        <taxon>Bacteria</taxon>
        <taxon>Bacillati</taxon>
        <taxon>Actinomycetota</taxon>
        <taxon>Actinomycetes</taxon>
        <taxon>Kitasatosporales</taxon>
        <taxon>Streptomycetaceae</taxon>
        <taxon>Streptomyces</taxon>
    </lineage>
</organism>
<evidence type="ECO:0000259" key="5">
    <source>
        <dbReference type="Pfam" id="PF00465"/>
    </source>
</evidence>
<evidence type="ECO:0000256" key="1">
    <source>
        <dbReference type="ARBA" id="ARBA00007358"/>
    </source>
</evidence>
<dbReference type="PANTHER" id="PTHR11496">
    <property type="entry name" value="ALCOHOL DEHYDROGENASE"/>
    <property type="match status" value="1"/>
</dbReference>
<keyword evidence="2" id="KW-0560">Oxidoreductase</keyword>
<evidence type="ECO:0000259" key="6">
    <source>
        <dbReference type="Pfam" id="PF25137"/>
    </source>
</evidence>
<proteinExistence type="inferred from homology"/>
<sequence>MTHGDVLVHESWGQRAVFATGAARALLAEEVERLGRSRVLVVVAEGERELAARVTEGLPVVATFTGVRQHVPMEVAEEARRLHRDSRADVVVTVGGGSTTGTGKAVALTEGAPLIAVPTTYAGSEATPVWGITDEGRKTTGVDASVLPKAVVYDAALTTSLPPGLTTSSALNALAHCVDSWWAPRANPLSSALAAEGARQLVDALPAVRQDGADLRARQAMLLGSYVAAVAFAGAGSGMHHKICHALGGAFALDHAAMHAVVLPHVAGYNLPASADARRRLSSVFPGSADPFDALLSFYASVEAPRSLAGLGLAEPDVERAAELAAEQIPSSNPRPAATRDVADILWSAWRGEPARLIPVAGPDLGEKEPGDTDDGH</sequence>
<evidence type="ECO:0000313" key="8">
    <source>
        <dbReference type="Proteomes" id="UP000317378"/>
    </source>
</evidence>
<comment type="caution">
    <text evidence="7">The sequence shown here is derived from an EMBL/GenBank/DDBJ whole genome shotgun (WGS) entry which is preliminary data.</text>
</comment>
<keyword evidence="3" id="KW-0520">NAD</keyword>
<dbReference type="InterPro" id="IPR056798">
    <property type="entry name" value="ADH_Fe_C"/>
</dbReference>
<evidence type="ECO:0000256" key="2">
    <source>
        <dbReference type="ARBA" id="ARBA00023002"/>
    </source>
</evidence>
<feature type="domain" description="Alcohol dehydrogenase iron-type/glycerol dehydrogenase GldA" evidence="5">
    <location>
        <begin position="15"/>
        <end position="154"/>
    </location>
</feature>
<dbReference type="GO" id="GO:0004022">
    <property type="term" value="F:alcohol dehydrogenase (NAD+) activity"/>
    <property type="evidence" value="ECO:0007669"/>
    <property type="project" value="TreeGrafter"/>
</dbReference>
<dbReference type="AlphaFoldDB" id="A0A505DS42"/>
<feature type="region of interest" description="Disordered" evidence="4">
    <location>
        <begin position="358"/>
        <end position="377"/>
    </location>
</feature>
<dbReference type="OrthoDB" id="3812122at2"/>
<comment type="similarity">
    <text evidence="1">Belongs to the iron-containing alcohol dehydrogenase family.</text>
</comment>
<feature type="compositionally biased region" description="Basic and acidic residues" evidence="4">
    <location>
        <begin position="365"/>
        <end position="377"/>
    </location>
</feature>
<dbReference type="RefSeq" id="WP_119098488.1">
    <property type="nucleotide sequence ID" value="NZ_QXMJ01000027.1"/>
</dbReference>